<dbReference type="STRING" id="693986.MOC_4603"/>
<dbReference type="HOGENOM" id="CLU_2826159_0_0_5"/>
<dbReference type="AlphaFoldDB" id="A0A089P2V6"/>
<protein>
    <submittedName>
        <fullName evidence="2">Protein of unassigned function</fullName>
    </submittedName>
</protein>
<dbReference type="eggNOG" id="ENOG502ZZ3X">
    <property type="taxonomic scope" value="Bacteria"/>
</dbReference>
<keyword evidence="1" id="KW-0812">Transmembrane</keyword>
<dbReference type="GeneID" id="96605871"/>
<sequence length="66" mass="7396">MTLVLRSTHIRTVRRVWMPLRLEPRNDAGRRVVADGYHYGRIGSLQALALAIAASAVTTVLLWLVL</sequence>
<evidence type="ECO:0000313" key="2">
    <source>
        <dbReference type="EMBL" id="AIQ92358.1"/>
    </source>
</evidence>
<organism evidence="2 3">
    <name type="scientific">Methylobacterium oryzae CBMB20</name>
    <dbReference type="NCBI Taxonomy" id="693986"/>
    <lineage>
        <taxon>Bacteria</taxon>
        <taxon>Pseudomonadati</taxon>
        <taxon>Pseudomonadota</taxon>
        <taxon>Alphaproteobacteria</taxon>
        <taxon>Hyphomicrobiales</taxon>
        <taxon>Methylobacteriaceae</taxon>
        <taxon>Methylobacterium</taxon>
    </lineage>
</organism>
<keyword evidence="1" id="KW-1133">Transmembrane helix</keyword>
<proteinExistence type="predicted"/>
<dbReference type="RefSeq" id="WP_043759288.1">
    <property type="nucleotide sequence ID" value="NZ_CP003811.1"/>
</dbReference>
<accession>A0A089P2V6</accession>
<keyword evidence="1" id="KW-0472">Membrane</keyword>
<dbReference type="EMBL" id="CP003811">
    <property type="protein sequence ID" value="AIQ92358.1"/>
    <property type="molecule type" value="Genomic_DNA"/>
</dbReference>
<evidence type="ECO:0000256" key="1">
    <source>
        <dbReference type="SAM" id="Phobius"/>
    </source>
</evidence>
<name>A0A089P2V6_9HYPH</name>
<feature type="transmembrane region" description="Helical" evidence="1">
    <location>
        <begin position="47"/>
        <end position="65"/>
    </location>
</feature>
<reference evidence="2 3" key="1">
    <citation type="journal article" date="2014" name="PLoS ONE">
        <title>Genome Information of Methylobacterium oryzae, a Plant-Probiotic Methylotroph in the Phyllosphere.</title>
        <authorList>
            <person name="Kwak M.J."/>
            <person name="Jeong H."/>
            <person name="Madhaiyan M."/>
            <person name="Lee Y."/>
            <person name="Sa T.M."/>
            <person name="Oh T.K."/>
            <person name="Kim J.F."/>
        </authorList>
    </citation>
    <scope>NUCLEOTIDE SEQUENCE [LARGE SCALE GENOMIC DNA]</scope>
    <source>
        <strain evidence="2 3">CBMB20</strain>
    </source>
</reference>
<keyword evidence="3" id="KW-1185">Reference proteome</keyword>
<dbReference type="Proteomes" id="UP000029492">
    <property type="component" value="Chromosome"/>
</dbReference>
<evidence type="ECO:0000313" key="3">
    <source>
        <dbReference type="Proteomes" id="UP000029492"/>
    </source>
</evidence>
<dbReference type="KEGG" id="mor:MOC_4603"/>
<gene>
    <name evidence="2" type="ORF">MOC_4603</name>
</gene>